<keyword evidence="2" id="KW-1185">Reference proteome</keyword>
<comment type="caution">
    <text evidence="1">The sequence shown here is derived from an EMBL/GenBank/DDBJ whole genome shotgun (WGS) entry which is preliminary data.</text>
</comment>
<evidence type="ECO:0000313" key="1">
    <source>
        <dbReference type="EMBL" id="PCS22029.1"/>
    </source>
</evidence>
<organism evidence="1 2">
    <name type="scientific">Candidatus Enterovibrio escicola</name>
    <dbReference type="NCBI Taxonomy" id="1927127"/>
    <lineage>
        <taxon>Bacteria</taxon>
        <taxon>Pseudomonadati</taxon>
        <taxon>Pseudomonadota</taxon>
        <taxon>Gammaproteobacteria</taxon>
        <taxon>Vibrionales</taxon>
        <taxon>Vibrionaceae</taxon>
        <taxon>Enterovibrio</taxon>
    </lineage>
</organism>
<dbReference type="EMBL" id="NBYY01000028">
    <property type="protein sequence ID" value="PCS22029.1"/>
    <property type="molecule type" value="Genomic_DNA"/>
</dbReference>
<name>A0A2A5T1I6_9GAMM</name>
<gene>
    <name evidence="1" type="ORF">BTN49_2494</name>
</gene>
<evidence type="ECO:0000313" key="2">
    <source>
        <dbReference type="Proteomes" id="UP000219020"/>
    </source>
</evidence>
<dbReference type="Proteomes" id="UP000219020">
    <property type="component" value="Unassembled WGS sequence"/>
</dbReference>
<reference evidence="2" key="1">
    <citation type="submission" date="2017-04" db="EMBL/GenBank/DDBJ databases">
        <title>Genome evolution of the luminous symbionts of deep sea anglerfish.</title>
        <authorList>
            <person name="Hendry T.A."/>
        </authorList>
    </citation>
    <scope>NUCLEOTIDE SEQUENCE [LARGE SCALE GENOMIC DNA]</scope>
</reference>
<sequence length="37" mass="4255">MYHLYGQLAGGAYRVFISTKEAEHQDDLIDKQALMQI</sequence>
<proteinExistence type="predicted"/>
<protein>
    <submittedName>
        <fullName evidence="1">Uncharacterized protein</fullName>
    </submittedName>
</protein>
<dbReference type="AlphaFoldDB" id="A0A2A5T1I6"/>
<accession>A0A2A5T1I6</accession>